<evidence type="ECO:0000256" key="1">
    <source>
        <dbReference type="ARBA" id="ARBA00001917"/>
    </source>
</evidence>
<sequence length="113" mass="12059">APRPRSAAPASPLIAPLKLGDAQLAHRIAVSPMTRLRMEPGTDLPRDLNGLYYEQRSSQGGLVITECFAISADSGGYVRAPTMSTDAQAAAWLPVVKRVHDAGGVFYAQLFHA</sequence>
<dbReference type="GO" id="GO:0016491">
    <property type="term" value="F:oxidoreductase activity"/>
    <property type="evidence" value="ECO:0007669"/>
    <property type="project" value="InterPro"/>
</dbReference>
<evidence type="ECO:0000313" key="6">
    <source>
        <dbReference type="Proteomes" id="UP000236333"/>
    </source>
</evidence>
<comment type="cofactor">
    <cofactor evidence="1">
        <name>FMN</name>
        <dbReference type="ChEBI" id="CHEBI:58210"/>
    </cofactor>
</comment>
<comment type="caution">
    <text evidence="5">The sequence shown here is derived from an EMBL/GenBank/DDBJ whole genome shotgun (WGS) entry which is preliminary data.</text>
</comment>
<dbReference type="Gene3D" id="3.20.20.70">
    <property type="entry name" value="Aldolase class I"/>
    <property type="match status" value="1"/>
</dbReference>
<organism evidence="5 6">
    <name type="scientific">Tetrabaena socialis</name>
    <dbReference type="NCBI Taxonomy" id="47790"/>
    <lineage>
        <taxon>Eukaryota</taxon>
        <taxon>Viridiplantae</taxon>
        <taxon>Chlorophyta</taxon>
        <taxon>core chlorophytes</taxon>
        <taxon>Chlorophyceae</taxon>
        <taxon>CS clade</taxon>
        <taxon>Chlamydomonadales</taxon>
        <taxon>Tetrabaenaceae</taxon>
        <taxon>Tetrabaena</taxon>
    </lineage>
</organism>
<dbReference type="AlphaFoldDB" id="A0A2J7ZG07"/>
<keyword evidence="3" id="KW-0288">FMN</keyword>
<dbReference type="InterPro" id="IPR045247">
    <property type="entry name" value="Oye-like"/>
</dbReference>
<keyword evidence="3" id="KW-0285">Flavoprotein</keyword>
<name>A0A2J7ZG07_9CHLO</name>
<dbReference type="Proteomes" id="UP000236333">
    <property type="component" value="Unassembled WGS sequence"/>
</dbReference>
<feature type="domain" description="NADH:flavin oxidoreductase/NADH oxidase N-terminal" evidence="4">
    <location>
        <begin position="13"/>
        <end position="113"/>
    </location>
</feature>
<dbReference type="PANTHER" id="PTHR22893:SF123">
    <property type="entry name" value="NADH:FLAVIN OXIDOREDUCTASE_NADH OXIDASE N-TERMINAL DOMAIN-CONTAINING PROTEIN"/>
    <property type="match status" value="1"/>
</dbReference>
<feature type="non-terminal residue" evidence="5">
    <location>
        <position position="113"/>
    </location>
</feature>
<evidence type="ECO:0000256" key="2">
    <source>
        <dbReference type="ARBA" id="ARBA00005979"/>
    </source>
</evidence>
<dbReference type="InterPro" id="IPR013785">
    <property type="entry name" value="Aldolase_TIM"/>
</dbReference>
<reference evidence="5 6" key="1">
    <citation type="journal article" date="2017" name="Mol. Biol. Evol.">
        <title>The 4-celled Tetrabaena socialis nuclear genome reveals the essential components for genetic control of cell number at the origin of multicellularity in the volvocine lineage.</title>
        <authorList>
            <person name="Featherston J."/>
            <person name="Arakaki Y."/>
            <person name="Hanschen E.R."/>
            <person name="Ferris P.J."/>
            <person name="Michod R.E."/>
            <person name="Olson B.J.S.C."/>
            <person name="Nozaki H."/>
            <person name="Durand P.M."/>
        </authorList>
    </citation>
    <scope>NUCLEOTIDE SEQUENCE [LARGE SCALE GENOMIC DNA]</scope>
    <source>
        <strain evidence="5 6">NIES-571</strain>
    </source>
</reference>
<dbReference type="PANTHER" id="PTHR22893">
    <property type="entry name" value="NADH OXIDOREDUCTASE-RELATED"/>
    <property type="match status" value="1"/>
</dbReference>
<evidence type="ECO:0000313" key="5">
    <source>
        <dbReference type="EMBL" id="PNG99159.1"/>
    </source>
</evidence>
<comment type="similarity">
    <text evidence="2">Belongs to the NADH:flavin oxidoreductase/NADH oxidase family.</text>
</comment>
<gene>
    <name evidence="5" type="ORF">TSOC_015069</name>
</gene>
<keyword evidence="6" id="KW-1185">Reference proteome</keyword>
<protein>
    <submittedName>
        <fullName evidence="5">Putative 12-oxophytodienoate reductase 11</fullName>
    </submittedName>
</protein>
<dbReference type="InterPro" id="IPR001155">
    <property type="entry name" value="OxRdtase_FMN_N"/>
</dbReference>
<dbReference type="GO" id="GO:0010181">
    <property type="term" value="F:FMN binding"/>
    <property type="evidence" value="ECO:0007669"/>
    <property type="project" value="InterPro"/>
</dbReference>
<accession>A0A2J7ZG07</accession>
<feature type="non-terminal residue" evidence="5">
    <location>
        <position position="1"/>
    </location>
</feature>
<dbReference type="SUPFAM" id="SSF51395">
    <property type="entry name" value="FMN-linked oxidoreductases"/>
    <property type="match status" value="1"/>
</dbReference>
<dbReference type="EMBL" id="PGGS01003885">
    <property type="protein sequence ID" value="PNG99159.1"/>
    <property type="molecule type" value="Genomic_DNA"/>
</dbReference>
<dbReference type="OrthoDB" id="1663137at2759"/>
<proteinExistence type="inferred from homology"/>
<evidence type="ECO:0000259" key="4">
    <source>
        <dbReference type="Pfam" id="PF00724"/>
    </source>
</evidence>
<evidence type="ECO:0000256" key="3">
    <source>
        <dbReference type="ARBA" id="ARBA00022643"/>
    </source>
</evidence>
<dbReference type="Pfam" id="PF00724">
    <property type="entry name" value="Oxidored_FMN"/>
    <property type="match status" value="1"/>
</dbReference>